<dbReference type="Proteomes" id="UP000305948">
    <property type="component" value="Unassembled WGS sequence"/>
</dbReference>
<keyword evidence="2" id="KW-1185">Reference proteome</keyword>
<evidence type="ECO:0000313" key="1">
    <source>
        <dbReference type="EMBL" id="TFK52096.1"/>
    </source>
</evidence>
<dbReference type="EMBL" id="ML213510">
    <property type="protein sequence ID" value="TFK52096.1"/>
    <property type="molecule type" value="Genomic_DNA"/>
</dbReference>
<name>A0A5C3N6F3_9AGAM</name>
<evidence type="ECO:0000313" key="2">
    <source>
        <dbReference type="Proteomes" id="UP000305948"/>
    </source>
</evidence>
<protein>
    <submittedName>
        <fullName evidence="1">Uncharacterized protein</fullName>
    </submittedName>
</protein>
<reference evidence="1 2" key="1">
    <citation type="journal article" date="2019" name="Nat. Ecol. Evol.">
        <title>Megaphylogeny resolves global patterns of mushroom evolution.</title>
        <authorList>
            <person name="Varga T."/>
            <person name="Krizsan K."/>
            <person name="Foldi C."/>
            <person name="Dima B."/>
            <person name="Sanchez-Garcia M."/>
            <person name="Sanchez-Ramirez S."/>
            <person name="Szollosi G.J."/>
            <person name="Szarkandi J.G."/>
            <person name="Papp V."/>
            <person name="Albert L."/>
            <person name="Andreopoulos W."/>
            <person name="Angelini C."/>
            <person name="Antonin V."/>
            <person name="Barry K.W."/>
            <person name="Bougher N.L."/>
            <person name="Buchanan P."/>
            <person name="Buyck B."/>
            <person name="Bense V."/>
            <person name="Catcheside P."/>
            <person name="Chovatia M."/>
            <person name="Cooper J."/>
            <person name="Damon W."/>
            <person name="Desjardin D."/>
            <person name="Finy P."/>
            <person name="Geml J."/>
            <person name="Haridas S."/>
            <person name="Hughes K."/>
            <person name="Justo A."/>
            <person name="Karasinski D."/>
            <person name="Kautmanova I."/>
            <person name="Kiss B."/>
            <person name="Kocsube S."/>
            <person name="Kotiranta H."/>
            <person name="LaButti K.M."/>
            <person name="Lechner B.E."/>
            <person name="Liimatainen K."/>
            <person name="Lipzen A."/>
            <person name="Lukacs Z."/>
            <person name="Mihaltcheva S."/>
            <person name="Morgado L.N."/>
            <person name="Niskanen T."/>
            <person name="Noordeloos M.E."/>
            <person name="Ohm R.A."/>
            <person name="Ortiz-Santana B."/>
            <person name="Ovrebo C."/>
            <person name="Racz N."/>
            <person name="Riley R."/>
            <person name="Savchenko A."/>
            <person name="Shiryaev A."/>
            <person name="Soop K."/>
            <person name="Spirin V."/>
            <person name="Szebenyi C."/>
            <person name="Tomsovsky M."/>
            <person name="Tulloss R.E."/>
            <person name="Uehling J."/>
            <person name="Grigoriev I.V."/>
            <person name="Vagvolgyi C."/>
            <person name="Papp T."/>
            <person name="Martin F.M."/>
            <person name="Miettinen O."/>
            <person name="Hibbett D.S."/>
            <person name="Nagy L.G."/>
        </authorList>
    </citation>
    <scope>NUCLEOTIDE SEQUENCE [LARGE SCALE GENOMIC DNA]</scope>
    <source>
        <strain evidence="1 2">OMC1185</strain>
    </source>
</reference>
<proteinExistence type="predicted"/>
<organism evidence="1 2">
    <name type="scientific">Heliocybe sulcata</name>
    <dbReference type="NCBI Taxonomy" id="5364"/>
    <lineage>
        <taxon>Eukaryota</taxon>
        <taxon>Fungi</taxon>
        <taxon>Dikarya</taxon>
        <taxon>Basidiomycota</taxon>
        <taxon>Agaricomycotina</taxon>
        <taxon>Agaricomycetes</taxon>
        <taxon>Gloeophyllales</taxon>
        <taxon>Gloeophyllaceae</taxon>
        <taxon>Heliocybe</taxon>
    </lineage>
</organism>
<accession>A0A5C3N6F3</accession>
<gene>
    <name evidence="1" type="ORF">OE88DRAFT_1505124</name>
</gene>
<sequence>MWLASASAICCPCRATGRTFTNFVAPSTPSWPSRGRQLPLKNRLGELRSARAPIGKPEHFHRHIRLFCFHQIADEDRYLQKEYRCTDEEAIRIRLRKKVHAFNKHTWETSLLGCGREKISVLPVFFDKMSAEDRYDPEPDLATRASKSGYLVWKVTALEEAHVNMR</sequence>
<dbReference type="AlphaFoldDB" id="A0A5C3N6F3"/>